<comment type="caution">
    <text evidence="2">The sequence shown here is derived from an EMBL/GenBank/DDBJ whole genome shotgun (WGS) entry which is preliminary data.</text>
</comment>
<sequence>MLLNKSAALFDARRLTQGLAALACAMFAHAAIAGDFSWNATGTSPALNYGGISVSTQYAPPRPAAGGPGPQAISRVHARLSYKSNVLVQTSLCWNGTERCVPVSGSSFNTNAFNGLDAGKPMYLVHTAPGKGPLPQPVFVRGEVIVWFTQ</sequence>
<evidence type="ECO:0000256" key="1">
    <source>
        <dbReference type="SAM" id="SignalP"/>
    </source>
</evidence>
<organism evidence="2 3">
    <name type="scientific">Eoetvoesiella caeni</name>
    <dbReference type="NCBI Taxonomy" id="645616"/>
    <lineage>
        <taxon>Bacteria</taxon>
        <taxon>Pseudomonadati</taxon>
        <taxon>Pseudomonadota</taxon>
        <taxon>Betaproteobacteria</taxon>
        <taxon>Burkholderiales</taxon>
        <taxon>Alcaligenaceae</taxon>
        <taxon>Eoetvoesiella</taxon>
    </lineage>
</organism>
<dbReference type="Pfam" id="PF06366">
    <property type="entry name" value="FlhE"/>
    <property type="match status" value="1"/>
</dbReference>
<dbReference type="EMBL" id="QNRQ01000001">
    <property type="protein sequence ID" value="RBP42933.1"/>
    <property type="molecule type" value="Genomic_DNA"/>
</dbReference>
<dbReference type="Proteomes" id="UP000253628">
    <property type="component" value="Unassembled WGS sequence"/>
</dbReference>
<feature type="signal peptide" evidence="1">
    <location>
        <begin position="1"/>
        <end position="30"/>
    </location>
</feature>
<dbReference type="OrthoDB" id="8685913at2"/>
<protein>
    <submittedName>
        <fullName evidence="2">Protein FlhE</fullName>
    </submittedName>
</protein>
<evidence type="ECO:0000313" key="3">
    <source>
        <dbReference type="Proteomes" id="UP000253628"/>
    </source>
</evidence>
<keyword evidence="1" id="KW-0732">Signal</keyword>
<feature type="chain" id="PRO_5016977043" evidence="1">
    <location>
        <begin position="31"/>
        <end position="150"/>
    </location>
</feature>
<dbReference type="RefSeq" id="WP_113931256.1">
    <property type="nucleotide sequence ID" value="NZ_JACCEU010000001.1"/>
</dbReference>
<dbReference type="AlphaFoldDB" id="A0A366HJ49"/>
<dbReference type="InterPro" id="IPR009420">
    <property type="entry name" value="FlhE"/>
</dbReference>
<proteinExistence type="predicted"/>
<name>A0A366HJ49_9BURK</name>
<keyword evidence="3" id="KW-1185">Reference proteome</keyword>
<accession>A0A366HJ49</accession>
<reference evidence="2 3" key="1">
    <citation type="submission" date="2018-06" db="EMBL/GenBank/DDBJ databases">
        <title>Genomic Encyclopedia of Type Strains, Phase IV (KMG-IV): sequencing the most valuable type-strain genomes for metagenomic binning, comparative biology and taxonomic classification.</title>
        <authorList>
            <person name="Goeker M."/>
        </authorList>
    </citation>
    <scope>NUCLEOTIDE SEQUENCE [LARGE SCALE GENOMIC DNA]</scope>
    <source>
        <strain evidence="2 3">DSM 25520</strain>
    </source>
</reference>
<evidence type="ECO:0000313" key="2">
    <source>
        <dbReference type="EMBL" id="RBP42933.1"/>
    </source>
</evidence>
<gene>
    <name evidence="2" type="ORF">DFR37_10158</name>
</gene>